<dbReference type="PROSITE" id="PS50137">
    <property type="entry name" value="DS_RBD"/>
    <property type="match status" value="1"/>
</dbReference>
<sequence length="194" mass="21533">MCLDKYLSRVKPDSNSTLGDGFRFPNASDNGFVDNMTPFGYQSYPKEDRVSHSFASEPPRVLDPRLEFFKKSVGSVGALRELCTIEGRSLAFQVQPQISSNPGQKSEIYAQVEIDGQVFGKGIGPTWDDAKAQAAERALVALKSELGQFSHKRQGSPRSLQQGFSNKRLRPEYTRGVQRVQSSGRFPKNTSPMP</sequence>
<protein>
    <recommendedName>
        <fullName evidence="4">DRBM domain-containing protein</fullName>
    </recommendedName>
</protein>
<dbReference type="Pfam" id="PF00035">
    <property type="entry name" value="dsrm"/>
    <property type="match status" value="1"/>
</dbReference>
<feature type="compositionally biased region" description="Polar residues" evidence="3">
    <location>
        <begin position="156"/>
        <end position="165"/>
    </location>
</feature>
<dbReference type="Proteomes" id="UP000823775">
    <property type="component" value="Unassembled WGS sequence"/>
</dbReference>
<evidence type="ECO:0000256" key="3">
    <source>
        <dbReference type="SAM" id="MobiDB-lite"/>
    </source>
</evidence>
<organism evidence="5 6">
    <name type="scientific">Datura stramonium</name>
    <name type="common">Jimsonweed</name>
    <name type="synonym">Common thornapple</name>
    <dbReference type="NCBI Taxonomy" id="4076"/>
    <lineage>
        <taxon>Eukaryota</taxon>
        <taxon>Viridiplantae</taxon>
        <taxon>Streptophyta</taxon>
        <taxon>Embryophyta</taxon>
        <taxon>Tracheophyta</taxon>
        <taxon>Spermatophyta</taxon>
        <taxon>Magnoliopsida</taxon>
        <taxon>eudicotyledons</taxon>
        <taxon>Gunneridae</taxon>
        <taxon>Pentapetalae</taxon>
        <taxon>asterids</taxon>
        <taxon>lamiids</taxon>
        <taxon>Solanales</taxon>
        <taxon>Solanaceae</taxon>
        <taxon>Solanoideae</taxon>
        <taxon>Datureae</taxon>
        <taxon>Datura</taxon>
    </lineage>
</organism>
<keyword evidence="1 2" id="KW-0694">RNA-binding</keyword>
<gene>
    <name evidence="5" type="ORF">HAX54_042355</name>
</gene>
<evidence type="ECO:0000256" key="2">
    <source>
        <dbReference type="PROSITE-ProRule" id="PRU00266"/>
    </source>
</evidence>
<evidence type="ECO:0000313" key="6">
    <source>
        <dbReference type="Proteomes" id="UP000823775"/>
    </source>
</evidence>
<dbReference type="InterPro" id="IPR051247">
    <property type="entry name" value="RLC_Component"/>
</dbReference>
<dbReference type="Gene3D" id="3.30.160.20">
    <property type="match status" value="1"/>
</dbReference>
<dbReference type="SUPFAM" id="SSF54768">
    <property type="entry name" value="dsRNA-binding domain-like"/>
    <property type="match status" value="1"/>
</dbReference>
<dbReference type="PANTHER" id="PTHR46205:SF3">
    <property type="entry name" value="LOQUACIOUS, ISOFORM B"/>
    <property type="match status" value="1"/>
</dbReference>
<feature type="domain" description="DRBM" evidence="4">
    <location>
        <begin position="74"/>
        <end position="144"/>
    </location>
</feature>
<feature type="region of interest" description="Disordered" evidence="3">
    <location>
        <begin position="150"/>
        <end position="194"/>
    </location>
</feature>
<proteinExistence type="predicted"/>
<feature type="compositionally biased region" description="Polar residues" evidence="3">
    <location>
        <begin position="179"/>
        <end position="194"/>
    </location>
</feature>
<dbReference type="PANTHER" id="PTHR46205">
    <property type="entry name" value="LOQUACIOUS, ISOFORM B"/>
    <property type="match status" value="1"/>
</dbReference>
<comment type="caution">
    <text evidence="5">The sequence shown here is derived from an EMBL/GenBank/DDBJ whole genome shotgun (WGS) entry which is preliminary data.</text>
</comment>
<name>A0ABS8SME8_DATST</name>
<keyword evidence="6" id="KW-1185">Reference proteome</keyword>
<evidence type="ECO:0000256" key="1">
    <source>
        <dbReference type="ARBA" id="ARBA00022884"/>
    </source>
</evidence>
<evidence type="ECO:0000313" key="5">
    <source>
        <dbReference type="EMBL" id="MCD7459940.1"/>
    </source>
</evidence>
<dbReference type="InterPro" id="IPR014720">
    <property type="entry name" value="dsRBD_dom"/>
</dbReference>
<reference evidence="5 6" key="1">
    <citation type="journal article" date="2021" name="BMC Genomics">
        <title>Datura genome reveals duplications of psychoactive alkaloid biosynthetic genes and high mutation rate following tissue culture.</title>
        <authorList>
            <person name="Rajewski A."/>
            <person name="Carter-House D."/>
            <person name="Stajich J."/>
            <person name="Litt A."/>
        </authorList>
    </citation>
    <scope>NUCLEOTIDE SEQUENCE [LARGE SCALE GENOMIC DNA]</scope>
    <source>
        <strain evidence="5">AR-01</strain>
    </source>
</reference>
<accession>A0ABS8SME8</accession>
<dbReference type="EMBL" id="JACEIK010000622">
    <property type="protein sequence ID" value="MCD7459940.1"/>
    <property type="molecule type" value="Genomic_DNA"/>
</dbReference>
<evidence type="ECO:0000259" key="4">
    <source>
        <dbReference type="PROSITE" id="PS50137"/>
    </source>
</evidence>
<dbReference type="SMART" id="SM00358">
    <property type="entry name" value="DSRM"/>
    <property type="match status" value="1"/>
</dbReference>